<protein>
    <recommendedName>
        <fullName evidence="3">NolW-like domain-containing protein</fullName>
    </recommendedName>
</protein>
<dbReference type="Proteomes" id="UP000236340">
    <property type="component" value="Unassembled WGS sequence"/>
</dbReference>
<keyword evidence="2" id="KW-0732">Signal</keyword>
<evidence type="ECO:0000313" key="4">
    <source>
        <dbReference type="EMBL" id="PNU19052.1"/>
    </source>
</evidence>
<dbReference type="Pfam" id="PF03958">
    <property type="entry name" value="Secretin_N"/>
    <property type="match status" value="1"/>
</dbReference>
<feature type="compositionally biased region" description="Polar residues" evidence="1">
    <location>
        <begin position="99"/>
        <end position="108"/>
    </location>
</feature>
<feature type="domain" description="NolW-like" evidence="3">
    <location>
        <begin position="29"/>
        <end position="87"/>
    </location>
</feature>
<dbReference type="EMBL" id="PPFX01000041">
    <property type="protein sequence ID" value="PNU19052.1"/>
    <property type="molecule type" value="Genomic_DNA"/>
</dbReference>
<evidence type="ECO:0000313" key="5">
    <source>
        <dbReference type="Proteomes" id="UP000236340"/>
    </source>
</evidence>
<gene>
    <name evidence="4" type="ORF">C2E25_14325</name>
</gene>
<reference evidence="4 5" key="1">
    <citation type="journal article" date="2018" name="Genome Announc.">
        <title>Genome Sequence of Geothermobacter sp. HR-1 Iron Reducer from the Loihi Seamount.</title>
        <authorList>
            <person name="Smith H."/>
            <person name="Abuyen K."/>
            <person name="Tremblay J."/>
            <person name="Savalia P."/>
            <person name="Perez-Rodriguez I."/>
            <person name="Emerson D."/>
            <person name="Tully B."/>
            <person name="Amend J."/>
        </authorList>
    </citation>
    <scope>NUCLEOTIDE SEQUENCE [LARGE SCALE GENOMIC DNA]</scope>
    <source>
        <strain evidence="4 5">HR-1</strain>
    </source>
</reference>
<feature type="region of interest" description="Disordered" evidence="1">
    <location>
        <begin position="95"/>
        <end position="126"/>
    </location>
</feature>
<evidence type="ECO:0000259" key="3">
    <source>
        <dbReference type="Pfam" id="PF03958"/>
    </source>
</evidence>
<feature type="signal peptide" evidence="2">
    <location>
        <begin position="1"/>
        <end position="25"/>
    </location>
</feature>
<feature type="chain" id="PRO_5014444085" description="NolW-like domain-containing protein" evidence="2">
    <location>
        <begin position="26"/>
        <end position="272"/>
    </location>
</feature>
<dbReference type="RefSeq" id="WP_103116412.1">
    <property type="nucleotide sequence ID" value="NZ_PPFX01000041.1"/>
</dbReference>
<dbReference type="InterPro" id="IPR038591">
    <property type="entry name" value="NolW-like_sf"/>
</dbReference>
<dbReference type="AlphaFoldDB" id="A0A2K2H6W8"/>
<dbReference type="Gene3D" id="3.30.1370.120">
    <property type="match status" value="1"/>
</dbReference>
<name>A0A2K2H6W8_9BACT</name>
<proteinExistence type="predicted"/>
<dbReference type="InterPro" id="IPR005644">
    <property type="entry name" value="NolW-like"/>
</dbReference>
<evidence type="ECO:0000256" key="1">
    <source>
        <dbReference type="SAM" id="MobiDB-lite"/>
    </source>
</evidence>
<sequence length="272" mass="30052">MICKKFFPTISLLFLLLSSAGPGLADQGRVFQLQHRAAGELLPLLQPLVDDQTRISGAGQQLVVRGSEEEIQLIAELVSGLDTAVPQFLIQVRQRRSDNQTPSRSRTLGTAGVGDSVTLPTKPGRTIGNSRRSVIQSLRVEDGQKGFLQVGRDEPFSTSQRFFAGEIFGFGETLDYRKVSTGFWVEPSLRGKMVRLRLTPQMETLDPAAKRKTVEFQQAASVIQVPLGVWTNLATSMSDSSDAGRAMLTYKAGHRDQVRDIWIKVDRLKEVP</sequence>
<accession>A0A2K2H6W8</accession>
<comment type="caution">
    <text evidence="4">The sequence shown here is derived from an EMBL/GenBank/DDBJ whole genome shotgun (WGS) entry which is preliminary data.</text>
</comment>
<evidence type="ECO:0000256" key="2">
    <source>
        <dbReference type="SAM" id="SignalP"/>
    </source>
</evidence>
<dbReference type="OrthoDB" id="5401600at2"/>
<organism evidence="4 5">
    <name type="scientific">Geothermobacter hydrogeniphilus</name>
    <dbReference type="NCBI Taxonomy" id="1969733"/>
    <lineage>
        <taxon>Bacteria</taxon>
        <taxon>Pseudomonadati</taxon>
        <taxon>Thermodesulfobacteriota</taxon>
        <taxon>Desulfuromonadia</taxon>
        <taxon>Desulfuromonadales</taxon>
        <taxon>Geothermobacteraceae</taxon>
        <taxon>Geothermobacter</taxon>
    </lineage>
</organism>